<dbReference type="SUPFAM" id="SSF141868">
    <property type="entry name" value="EAL domain-like"/>
    <property type="match status" value="1"/>
</dbReference>
<dbReference type="Pfam" id="PF13185">
    <property type="entry name" value="GAF_2"/>
    <property type="match status" value="1"/>
</dbReference>
<dbReference type="EMBL" id="CP050313">
    <property type="protein sequence ID" value="QIR14697.1"/>
    <property type="molecule type" value="Genomic_DNA"/>
</dbReference>
<dbReference type="Gene3D" id="3.30.70.270">
    <property type="match status" value="1"/>
</dbReference>
<evidence type="ECO:0000259" key="1">
    <source>
        <dbReference type="PROSITE" id="PS50883"/>
    </source>
</evidence>
<dbReference type="InterPro" id="IPR029787">
    <property type="entry name" value="Nucleotide_cyclase"/>
</dbReference>
<sequence>MDSGQPDMKDYLTQVSTSDYRSSIERYSAILNMVLEGLPLGEILHALVLLIEAQKVGTKASVLLLSDDGKRLLSGAAPNLPSEYNEAINGVGIGPNVGSCGTAAFLCQRVIVEDIENHPYWEAYKQLPLKAGLKACWSEPIFDSVGKVLGTFAMYYDTIKAPTDQDLNLIQEAARLASLAIERSRGLHLQRLNSKIFENLPIALVITNDKHDVLSVNPTFLESTPSYIADSKFFDIVQYLSCSDPELVNDLMLSIERGHAWQGQLKGLKAADDIIDIKLIVTVIRDSLTRQNCYAWMFTDITARKTAEKLIDFQNNYDQLTGLANRKYLFKKLEELIKQGTNQDYQSAKFSIMLLDLDYFKQINDTLGHDNGDLVLRNVASRLIKVLPENSLPARVAADEFAIVFSGNQNSEDLVSLANLVSKEIGREILINGQHISLTMSIGFARYGSDAISAEQLLNCASQAMYNAKARGRNCYQFFNQEIQIEAERTAKIHFHLKKAIHQGELQLYYQPIVEPKSGKIVKAEALLRWRYNDEFIPPDEFIPIAEQSGLIVEIGAWVRKQAVITAIELQQKNITMPISINVSTLEFWSSELQHNFIQFFDDILQELDIDVFPYKLITLEITESLLMKQKNEVNELLSMLRKRGIRISIDDFGTGYSSLSYLVNFPVDQVKIDKSFIQQLETDKRHKALIEAIVSISKALDLNVIAEGVETEAQLAFINQQNIPFVQGYYFYRPMPKNEFISLLSDS</sequence>
<dbReference type="Proteomes" id="UP000502608">
    <property type="component" value="Chromosome"/>
</dbReference>
<dbReference type="Gene3D" id="3.20.20.450">
    <property type="entry name" value="EAL domain"/>
    <property type="match status" value="1"/>
</dbReference>
<proteinExistence type="predicted"/>
<feature type="domain" description="EAL" evidence="1">
    <location>
        <begin position="490"/>
        <end position="748"/>
    </location>
</feature>
<gene>
    <name evidence="3" type="ORF">HBH39_09550</name>
</gene>
<dbReference type="InterPro" id="IPR001633">
    <property type="entry name" value="EAL_dom"/>
</dbReference>
<dbReference type="Pfam" id="PF00563">
    <property type="entry name" value="EAL"/>
    <property type="match status" value="1"/>
</dbReference>
<dbReference type="SUPFAM" id="SSF55785">
    <property type="entry name" value="PYP-like sensor domain (PAS domain)"/>
    <property type="match status" value="1"/>
</dbReference>
<reference evidence="3 4" key="1">
    <citation type="submission" date="2020-03" db="EMBL/GenBank/DDBJ databases">
        <title>Complete genome sequence of Shewanella sp.</title>
        <authorList>
            <person name="Kim Y.-S."/>
            <person name="Kim S.-J."/>
            <person name="Jung H.-K."/>
            <person name="Kim K.-H."/>
        </authorList>
    </citation>
    <scope>NUCLEOTIDE SEQUENCE [LARGE SCALE GENOMIC DNA]</scope>
    <source>
        <strain evidence="3 4">PN3F2</strain>
    </source>
</reference>
<dbReference type="InterPro" id="IPR043128">
    <property type="entry name" value="Rev_trsase/Diguanyl_cyclase"/>
</dbReference>
<organism evidence="3 4">
    <name type="scientific">Shewanella aestuarii</name>
    <dbReference type="NCBI Taxonomy" id="1028752"/>
    <lineage>
        <taxon>Bacteria</taxon>
        <taxon>Pseudomonadati</taxon>
        <taxon>Pseudomonadota</taxon>
        <taxon>Gammaproteobacteria</taxon>
        <taxon>Alteromonadales</taxon>
        <taxon>Shewanellaceae</taxon>
        <taxon>Shewanella</taxon>
    </lineage>
</organism>
<dbReference type="InterPro" id="IPR035965">
    <property type="entry name" value="PAS-like_dom_sf"/>
</dbReference>
<dbReference type="InterPro" id="IPR029016">
    <property type="entry name" value="GAF-like_dom_sf"/>
</dbReference>
<keyword evidence="4" id="KW-1185">Reference proteome</keyword>
<accession>A0A6G9QKW3</accession>
<dbReference type="Gene3D" id="3.30.450.40">
    <property type="match status" value="1"/>
</dbReference>
<dbReference type="InterPro" id="IPR052155">
    <property type="entry name" value="Biofilm_reg_signaling"/>
</dbReference>
<dbReference type="CDD" id="cd01949">
    <property type="entry name" value="GGDEF"/>
    <property type="match status" value="1"/>
</dbReference>
<name>A0A6G9QKW3_9GAMM</name>
<dbReference type="Gene3D" id="3.30.450.20">
    <property type="entry name" value="PAS domain"/>
    <property type="match status" value="1"/>
</dbReference>
<evidence type="ECO:0000259" key="2">
    <source>
        <dbReference type="PROSITE" id="PS50887"/>
    </source>
</evidence>
<dbReference type="SUPFAM" id="SSF55781">
    <property type="entry name" value="GAF domain-like"/>
    <property type="match status" value="1"/>
</dbReference>
<dbReference type="PROSITE" id="PS50883">
    <property type="entry name" value="EAL"/>
    <property type="match status" value="1"/>
</dbReference>
<dbReference type="SUPFAM" id="SSF55073">
    <property type="entry name" value="Nucleotide cyclase"/>
    <property type="match status" value="1"/>
</dbReference>
<dbReference type="SMART" id="SM00052">
    <property type="entry name" value="EAL"/>
    <property type="match status" value="1"/>
</dbReference>
<dbReference type="InterPro" id="IPR003018">
    <property type="entry name" value="GAF"/>
</dbReference>
<protein>
    <submittedName>
        <fullName evidence="3">GGDEF domain-containing protein</fullName>
    </submittedName>
</protein>
<dbReference type="PANTHER" id="PTHR44757">
    <property type="entry name" value="DIGUANYLATE CYCLASE DGCP"/>
    <property type="match status" value="1"/>
</dbReference>
<dbReference type="SMART" id="SM00065">
    <property type="entry name" value="GAF"/>
    <property type="match status" value="1"/>
</dbReference>
<dbReference type="KEGG" id="saes:HBH39_09550"/>
<dbReference type="InterPro" id="IPR035919">
    <property type="entry name" value="EAL_sf"/>
</dbReference>
<dbReference type="SMART" id="SM00267">
    <property type="entry name" value="GGDEF"/>
    <property type="match status" value="1"/>
</dbReference>
<dbReference type="CDD" id="cd01948">
    <property type="entry name" value="EAL"/>
    <property type="match status" value="1"/>
</dbReference>
<dbReference type="RefSeq" id="WP_167677716.1">
    <property type="nucleotide sequence ID" value="NZ_CP050313.1"/>
</dbReference>
<feature type="domain" description="GGDEF" evidence="2">
    <location>
        <begin position="348"/>
        <end position="481"/>
    </location>
</feature>
<evidence type="ECO:0000313" key="4">
    <source>
        <dbReference type="Proteomes" id="UP000502608"/>
    </source>
</evidence>
<dbReference type="Pfam" id="PF00990">
    <property type="entry name" value="GGDEF"/>
    <property type="match status" value="1"/>
</dbReference>
<dbReference type="InterPro" id="IPR000160">
    <property type="entry name" value="GGDEF_dom"/>
</dbReference>
<dbReference type="AlphaFoldDB" id="A0A6G9QKW3"/>
<dbReference type="PANTHER" id="PTHR44757:SF2">
    <property type="entry name" value="BIOFILM ARCHITECTURE MAINTENANCE PROTEIN MBAA"/>
    <property type="match status" value="1"/>
</dbReference>
<dbReference type="PROSITE" id="PS50887">
    <property type="entry name" value="GGDEF"/>
    <property type="match status" value="1"/>
</dbReference>
<evidence type="ECO:0000313" key="3">
    <source>
        <dbReference type="EMBL" id="QIR14697.1"/>
    </source>
</evidence>
<dbReference type="NCBIfam" id="TIGR00254">
    <property type="entry name" value="GGDEF"/>
    <property type="match status" value="1"/>
</dbReference>